<keyword evidence="3" id="KW-1185">Reference proteome</keyword>
<reference evidence="2 3" key="1">
    <citation type="submission" date="2019-05" db="EMBL/GenBank/DDBJ databases">
        <title>Another draft genome of Portunus trituberculatus and its Hox gene families provides insights of decapod evolution.</title>
        <authorList>
            <person name="Jeong J.-H."/>
            <person name="Song I."/>
            <person name="Kim S."/>
            <person name="Choi T."/>
            <person name="Kim D."/>
            <person name="Ryu S."/>
            <person name="Kim W."/>
        </authorList>
    </citation>
    <scope>NUCLEOTIDE SEQUENCE [LARGE SCALE GENOMIC DNA]</scope>
    <source>
        <tissue evidence="2">Muscle</tissue>
    </source>
</reference>
<proteinExistence type="predicted"/>
<dbReference type="EMBL" id="VSRR010105962">
    <property type="protein sequence ID" value="MPC96434.1"/>
    <property type="molecule type" value="Genomic_DNA"/>
</dbReference>
<feature type="region of interest" description="Disordered" evidence="1">
    <location>
        <begin position="28"/>
        <end position="58"/>
    </location>
</feature>
<comment type="caution">
    <text evidence="2">The sequence shown here is derived from an EMBL/GenBank/DDBJ whole genome shotgun (WGS) entry which is preliminary data.</text>
</comment>
<evidence type="ECO:0000313" key="3">
    <source>
        <dbReference type="Proteomes" id="UP000324222"/>
    </source>
</evidence>
<sequence>MTYYSTNQYLTEFVVSTKSIPYFVTQTQVRSSEQDVSPPFRPSPPSPPPPPSTPSCHAGDVCHARKLSLLQAPGR</sequence>
<name>A0A5B7JVR5_PORTR</name>
<evidence type="ECO:0000256" key="1">
    <source>
        <dbReference type="SAM" id="MobiDB-lite"/>
    </source>
</evidence>
<dbReference type="Proteomes" id="UP000324222">
    <property type="component" value="Unassembled WGS sequence"/>
</dbReference>
<organism evidence="2 3">
    <name type="scientific">Portunus trituberculatus</name>
    <name type="common">Swimming crab</name>
    <name type="synonym">Neptunus trituberculatus</name>
    <dbReference type="NCBI Taxonomy" id="210409"/>
    <lineage>
        <taxon>Eukaryota</taxon>
        <taxon>Metazoa</taxon>
        <taxon>Ecdysozoa</taxon>
        <taxon>Arthropoda</taxon>
        <taxon>Crustacea</taxon>
        <taxon>Multicrustacea</taxon>
        <taxon>Malacostraca</taxon>
        <taxon>Eumalacostraca</taxon>
        <taxon>Eucarida</taxon>
        <taxon>Decapoda</taxon>
        <taxon>Pleocyemata</taxon>
        <taxon>Brachyura</taxon>
        <taxon>Eubrachyura</taxon>
        <taxon>Portunoidea</taxon>
        <taxon>Portunidae</taxon>
        <taxon>Portuninae</taxon>
        <taxon>Portunus</taxon>
    </lineage>
</organism>
<feature type="compositionally biased region" description="Pro residues" evidence="1">
    <location>
        <begin position="39"/>
        <end position="53"/>
    </location>
</feature>
<protein>
    <submittedName>
        <fullName evidence="2">Uncharacterized protein</fullName>
    </submittedName>
</protein>
<evidence type="ECO:0000313" key="2">
    <source>
        <dbReference type="EMBL" id="MPC96434.1"/>
    </source>
</evidence>
<gene>
    <name evidence="2" type="ORF">E2C01_091692</name>
</gene>
<accession>A0A5B7JVR5</accession>
<dbReference type="AlphaFoldDB" id="A0A5B7JVR5"/>